<reference evidence="2 3" key="1">
    <citation type="journal article" date="2019" name="Nat. Ecol. Evol.">
        <title>Megaphylogeny resolves global patterns of mushroom evolution.</title>
        <authorList>
            <person name="Varga T."/>
            <person name="Krizsan K."/>
            <person name="Foldi C."/>
            <person name="Dima B."/>
            <person name="Sanchez-Garcia M."/>
            <person name="Sanchez-Ramirez S."/>
            <person name="Szollosi G.J."/>
            <person name="Szarkandi J.G."/>
            <person name="Papp V."/>
            <person name="Albert L."/>
            <person name="Andreopoulos W."/>
            <person name="Angelini C."/>
            <person name="Antonin V."/>
            <person name="Barry K.W."/>
            <person name="Bougher N.L."/>
            <person name="Buchanan P."/>
            <person name="Buyck B."/>
            <person name="Bense V."/>
            <person name="Catcheside P."/>
            <person name="Chovatia M."/>
            <person name="Cooper J."/>
            <person name="Damon W."/>
            <person name="Desjardin D."/>
            <person name="Finy P."/>
            <person name="Geml J."/>
            <person name="Haridas S."/>
            <person name="Hughes K."/>
            <person name="Justo A."/>
            <person name="Karasinski D."/>
            <person name="Kautmanova I."/>
            <person name="Kiss B."/>
            <person name="Kocsube S."/>
            <person name="Kotiranta H."/>
            <person name="LaButti K.M."/>
            <person name="Lechner B.E."/>
            <person name="Liimatainen K."/>
            <person name="Lipzen A."/>
            <person name="Lukacs Z."/>
            <person name="Mihaltcheva S."/>
            <person name="Morgado L.N."/>
            <person name="Niskanen T."/>
            <person name="Noordeloos M.E."/>
            <person name="Ohm R.A."/>
            <person name="Ortiz-Santana B."/>
            <person name="Ovrebo C."/>
            <person name="Racz N."/>
            <person name="Riley R."/>
            <person name="Savchenko A."/>
            <person name="Shiryaev A."/>
            <person name="Soop K."/>
            <person name="Spirin V."/>
            <person name="Szebenyi C."/>
            <person name="Tomsovsky M."/>
            <person name="Tulloss R.E."/>
            <person name="Uehling J."/>
            <person name="Grigoriev I.V."/>
            <person name="Vagvolgyi C."/>
            <person name="Papp T."/>
            <person name="Martin F.M."/>
            <person name="Miettinen O."/>
            <person name="Hibbett D.S."/>
            <person name="Nagy L.G."/>
        </authorList>
    </citation>
    <scope>NUCLEOTIDE SEQUENCE [LARGE SCALE GENOMIC DNA]</scope>
    <source>
        <strain evidence="2 3">OMC1185</strain>
    </source>
</reference>
<evidence type="ECO:0000313" key="2">
    <source>
        <dbReference type="EMBL" id="TFK49056.1"/>
    </source>
</evidence>
<proteinExistence type="predicted"/>
<feature type="compositionally biased region" description="Acidic residues" evidence="1">
    <location>
        <begin position="53"/>
        <end position="75"/>
    </location>
</feature>
<protein>
    <submittedName>
        <fullName evidence="2">Uncharacterized protein</fullName>
    </submittedName>
</protein>
<organism evidence="2 3">
    <name type="scientific">Heliocybe sulcata</name>
    <dbReference type="NCBI Taxonomy" id="5364"/>
    <lineage>
        <taxon>Eukaryota</taxon>
        <taxon>Fungi</taxon>
        <taxon>Dikarya</taxon>
        <taxon>Basidiomycota</taxon>
        <taxon>Agaricomycotina</taxon>
        <taxon>Agaricomycetes</taxon>
        <taxon>Gloeophyllales</taxon>
        <taxon>Gloeophyllaceae</taxon>
        <taxon>Heliocybe</taxon>
    </lineage>
</organism>
<keyword evidence="3" id="KW-1185">Reference proteome</keyword>
<dbReference type="EMBL" id="ML213517">
    <property type="protein sequence ID" value="TFK49056.1"/>
    <property type="molecule type" value="Genomic_DNA"/>
</dbReference>
<evidence type="ECO:0000313" key="3">
    <source>
        <dbReference type="Proteomes" id="UP000305948"/>
    </source>
</evidence>
<accession>A0A5C3MY10</accession>
<dbReference type="Proteomes" id="UP000305948">
    <property type="component" value="Unassembled WGS sequence"/>
</dbReference>
<dbReference type="AlphaFoldDB" id="A0A5C3MY10"/>
<sequence>MEQEEAVVQGVERPYWLEEEDVWADDEADGHWSSDSEEEEEEQQIEGDKAGEADEMLADETDVANEMDIEDAADN</sequence>
<feature type="compositionally biased region" description="Acidic residues" evidence="1">
    <location>
        <begin position="35"/>
        <end position="45"/>
    </location>
</feature>
<name>A0A5C3MY10_9AGAM</name>
<feature type="region of interest" description="Disordered" evidence="1">
    <location>
        <begin position="1"/>
        <end position="75"/>
    </location>
</feature>
<gene>
    <name evidence="2" type="ORF">OE88DRAFT_1663424</name>
</gene>
<feature type="compositionally biased region" description="Acidic residues" evidence="1">
    <location>
        <begin position="17"/>
        <end position="28"/>
    </location>
</feature>
<evidence type="ECO:0000256" key="1">
    <source>
        <dbReference type="SAM" id="MobiDB-lite"/>
    </source>
</evidence>